<keyword evidence="1" id="KW-0812">Transmembrane</keyword>
<dbReference type="STRING" id="28085.Lcin_2727"/>
<name>A0A378IND8_9GAMM</name>
<feature type="transmembrane region" description="Helical" evidence="1">
    <location>
        <begin position="228"/>
        <end position="248"/>
    </location>
</feature>
<evidence type="ECO:0000313" key="3">
    <source>
        <dbReference type="EMBL" id="STX36747.1"/>
    </source>
</evidence>
<feature type="transmembrane region" description="Helical" evidence="1">
    <location>
        <begin position="194"/>
        <end position="216"/>
    </location>
</feature>
<accession>A0A378IND8</accession>
<evidence type="ECO:0000313" key="5">
    <source>
        <dbReference type="Proteomes" id="UP000255316"/>
    </source>
</evidence>
<evidence type="ECO:0000313" key="4">
    <source>
        <dbReference type="Proteomes" id="UP000054854"/>
    </source>
</evidence>
<dbReference type="RefSeq" id="WP_058465839.1">
    <property type="nucleotide sequence ID" value="NZ_CAAAHQ010000065.1"/>
</dbReference>
<gene>
    <name evidence="2" type="ORF">Lcin_2727</name>
    <name evidence="3" type="ORF">NCTC12438_03384</name>
</gene>
<dbReference type="Proteomes" id="UP000255316">
    <property type="component" value="Unassembled WGS sequence"/>
</dbReference>
<reference evidence="2 4" key="1">
    <citation type="submission" date="2015-11" db="EMBL/GenBank/DDBJ databases">
        <title>Genomic analysis of 38 Legionella species identifies large and diverse effector repertoires.</title>
        <authorList>
            <person name="Burstein D."/>
            <person name="Amaro F."/>
            <person name="Zusman T."/>
            <person name="Lifshitz Z."/>
            <person name="Cohen O."/>
            <person name="Gilbert J.A."/>
            <person name="Pupko T."/>
            <person name="Shuman H.A."/>
            <person name="Segal G."/>
        </authorList>
    </citation>
    <scope>NUCLEOTIDE SEQUENCE [LARGE SCALE GENOMIC DNA]</scope>
    <source>
        <strain evidence="2 4">CDC#72-OH-14</strain>
    </source>
</reference>
<dbReference type="AlphaFoldDB" id="A0A378IND8"/>
<evidence type="ECO:0000256" key="1">
    <source>
        <dbReference type="SAM" id="Phobius"/>
    </source>
</evidence>
<dbReference type="OrthoDB" id="583051at2"/>
<proteinExistence type="predicted"/>
<dbReference type="Proteomes" id="UP000054854">
    <property type="component" value="Unassembled WGS sequence"/>
</dbReference>
<sequence length="335" mass="39991">MNNRIIKRLIQKAQAKYSIDGWNRLCQAFDCTKRSIRSHSQTKGFLKKISENEKVYALNRDYFKFYKYPLGLININKASIFKGFCSAHDNNIFLSIDEEPHNPIDNKEIFLYFFRTMCFELFNKELHYMRNIFTTDEIMKKDNFQEIQSYDIYQNWNETLLIQNEGIKLFIERDSKHILDKLEKMYKQNNFEDFQYITAFTNLLPIHLSTMINPLFDNYDPNYLDFQPLIAVNVIPLANNSFICFCWVKEHHKFMVRFLEKFENLGLEKIVNVIAFLESEDVSIKPSFFDNLNEDLKKSLINSIATSHMSNKQQKWEKFPAFIKITSEEIIKNIN</sequence>
<dbReference type="EMBL" id="UGNX01000001">
    <property type="protein sequence ID" value="STX36747.1"/>
    <property type="molecule type" value="Genomic_DNA"/>
</dbReference>
<reference evidence="3 5" key="2">
    <citation type="submission" date="2018-06" db="EMBL/GenBank/DDBJ databases">
        <authorList>
            <consortium name="Pathogen Informatics"/>
            <person name="Doyle S."/>
        </authorList>
    </citation>
    <scope>NUCLEOTIDE SEQUENCE [LARGE SCALE GENOMIC DNA]</scope>
    <source>
        <strain evidence="3 5">NCTC12438</strain>
    </source>
</reference>
<keyword evidence="1" id="KW-0472">Membrane</keyword>
<keyword evidence="1" id="KW-1133">Transmembrane helix</keyword>
<dbReference type="EMBL" id="LNXX01000043">
    <property type="protein sequence ID" value="KTC83355.1"/>
    <property type="molecule type" value="Genomic_DNA"/>
</dbReference>
<protein>
    <submittedName>
        <fullName evidence="3">Uncharacterized protein</fullName>
    </submittedName>
</protein>
<keyword evidence="4" id="KW-1185">Reference proteome</keyword>
<organism evidence="3 5">
    <name type="scientific">Legionella cincinnatiensis</name>
    <dbReference type="NCBI Taxonomy" id="28085"/>
    <lineage>
        <taxon>Bacteria</taxon>
        <taxon>Pseudomonadati</taxon>
        <taxon>Pseudomonadota</taxon>
        <taxon>Gammaproteobacteria</taxon>
        <taxon>Legionellales</taxon>
        <taxon>Legionellaceae</taxon>
        <taxon>Legionella</taxon>
    </lineage>
</organism>
<evidence type="ECO:0000313" key="2">
    <source>
        <dbReference type="EMBL" id="KTC83355.1"/>
    </source>
</evidence>